<gene>
    <name evidence="2" type="ORF">FB45DRAFT_9710</name>
</gene>
<evidence type="ECO:0000313" key="3">
    <source>
        <dbReference type="Proteomes" id="UP001221142"/>
    </source>
</evidence>
<organism evidence="2 3">
    <name type="scientific">Roridomyces roridus</name>
    <dbReference type="NCBI Taxonomy" id="1738132"/>
    <lineage>
        <taxon>Eukaryota</taxon>
        <taxon>Fungi</taxon>
        <taxon>Dikarya</taxon>
        <taxon>Basidiomycota</taxon>
        <taxon>Agaricomycotina</taxon>
        <taxon>Agaricomycetes</taxon>
        <taxon>Agaricomycetidae</taxon>
        <taxon>Agaricales</taxon>
        <taxon>Marasmiineae</taxon>
        <taxon>Mycenaceae</taxon>
        <taxon>Roridomyces</taxon>
    </lineage>
</organism>
<dbReference type="SUPFAM" id="SSF81296">
    <property type="entry name" value="E set domains"/>
    <property type="match status" value="1"/>
</dbReference>
<comment type="caution">
    <text evidence="2">The sequence shown here is derived from an EMBL/GenBank/DDBJ whole genome shotgun (WGS) entry which is preliminary data.</text>
</comment>
<dbReference type="EMBL" id="JARKIF010000001">
    <property type="protein sequence ID" value="KAJ7650104.1"/>
    <property type="molecule type" value="Genomic_DNA"/>
</dbReference>
<protein>
    <recommendedName>
        <fullName evidence="4">Arrestin-like N-terminal domain-containing protein</fullName>
    </recommendedName>
</protein>
<name>A0AAD7CIR3_9AGAR</name>
<evidence type="ECO:0000256" key="1">
    <source>
        <dbReference type="SAM" id="MobiDB-lite"/>
    </source>
</evidence>
<accession>A0AAD7CIR3</accession>
<dbReference type="Proteomes" id="UP001221142">
    <property type="component" value="Unassembled WGS sequence"/>
</dbReference>
<proteinExistence type="predicted"/>
<reference evidence="2" key="1">
    <citation type="submission" date="2023-03" db="EMBL/GenBank/DDBJ databases">
        <title>Massive genome expansion in bonnet fungi (Mycena s.s.) driven by repeated elements and novel gene families across ecological guilds.</title>
        <authorList>
            <consortium name="Lawrence Berkeley National Laboratory"/>
            <person name="Harder C.B."/>
            <person name="Miyauchi S."/>
            <person name="Viragh M."/>
            <person name="Kuo A."/>
            <person name="Thoen E."/>
            <person name="Andreopoulos B."/>
            <person name="Lu D."/>
            <person name="Skrede I."/>
            <person name="Drula E."/>
            <person name="Henrissat B."/>
            <person name="Morin E."/>
            <person name="Kohler A."/>
            <person name="Barry K."/>
            <person name="LaButti K."/>
            <person name="Morin E."/>
            <person name="Salamov A."/>
            <person name="Lipzen A."/>
            <person name="Mereny Z."/>
            <person name="Hegedus B."/>
            <person name="Baldrian P."/>
            <person name="Stursova M."/>
            <person name="Weitz H."/>
            <person name="Taylor A."/>
            <person name="Grigoriev I.V."/>
            <person name="Nagy L.G."/>
            <person name="Martin F."/>
            <person name="Kauserud H."/>
        </authorList>
    </citation>
    <scope>NUCLEOTIDE SEQUENCE</scope>
    <source>
        <strain evidence="2">9284</strain>
    </source>
</reference>
<sequence length="423" mass="46252">MAGDEELPAYTSRDAAAPPPSTTRSEHKLSLETNGRAWLFIYVSSRSPNPASSPYFLEGDTVSGRVEIDLVKAEGLKGISIAIQGGATAVGQEEKVFLELKQGLWPNEKEKGGKLAKGSWPFSFTLPTKVSPPDAKGMELQLPPSFSERASPAYIDYKIIATVQRGTFKANQTLVTSFAYLPITQSDRPSALRQVAYQEGSDLVGPDGDPEGWKVLPPVQMKGKLFDVRDVVVECTLAIATPLTYSLGAPIPLLLTLKSEDPQALDTLANPQAIKMHLVRSIALGTDAMEERAERRSNTFFTMGVGQAYFWPSLEGAPQSGTRVLRGEVEVKKSLRPSFLFPRFSVRYTLELLPFDVAGYVDTNSKKSFISEPVKITTKQVPGIVPKSHAPPGYAKPAENDYNSAVGYLENGNQRFYHHHGFS</sequence>
<evidence type="ECO:0000313" key="2">
    <source>
        <dbReference type="EMBL" id="KAJ7650104.1"/>
    </source>
</evidence>
<keyword evidence="3" id="KW-1185">Reference proteome</keyword>
<feature type="region of interest" description="Disordered" evidence="1">
    <location>
        <begin position="1"/>
        <end position="29"/>
    </location>
</feature>
<dbReference type="InterPro" id="IPR014752">
    <property type="entry name" value="Arrestin-like_C"/>
</dbReference>
<dbReference type="Gene3D" id="2.60.40.640">
    <property type="match status" value="1"/>
</dbReference>
<dbReference type="InterPro" id="IPR014756">
    <property type="entry name" value="Ig_E-set"/>
</dbReference>
<dbReference type="AlphaFoldDB" id="A0AAD7CIR3"/>
<evidence type="ECO:0008006" key="4">
    <source>
        <dbReference type="Google" id="ProtNLM"/>
    </source>
</evidence>